<reference evidence="5 6" key="1">
    <citation type="submission" date="2020-08" db="EMBL/GenBank/DDBJ databases">
        <title>Genomic Encyclopedia of Type Strains, Phase IV (KMG-IV): sequencing the most valuable type-strain genomes for metagenomic binning, comparative biology and taxonomic classification.</title>
        <authorList>
            <person name="Goeker M."/>
        </authorList>
    </citation>
    <scope>NUCLEOTIDE SEQUENCE [LARGE SCALE GENOMIC DNA]</scope>
    <source>
        <strain evidence="5 6">DSM 100397</strain>
    </source>
</reference>
<evidence type="ECO:0000256" key="2">
    <source>
        <dbReference type="SAM" id="SignalP"/>
    </source>
</evidence>
<protein>
    <recommendedName>
        <fullName evidence="7">T9SS type A sorting domain-containing protein</fullName>
    </recommendedName>
</protein>
<dbReference type="Proteomes" id="UP000555003">
    <property type="component" value="Unassembled WGS sequence"/>
</dbReference>
<dbReference type="Gene3D" id="2.60.120.200">
    <property type="match status" value="1"/>
</dbReference>
<feature type="domain" description="Secretion system C-terminal sorting" evidence="4">
    <location>
        <begin position="229"/>
        <end position="300"/>
    </location>
</feature>
<comment type="caution">
    <text evidence="5">The sequence shown here is derived from an EMBL/GenBank/DDBJ whole genome shotgun (WGS) entry which is preliminary data.</text>
</comment>
<dbReference type="Pfam" id="PF07675">
    <property type="entry name" value="Cleaved_Adhesin"/>
    <property type="match status" value="1"/>
</dbReference>
<dbReference type="NCBIfam" id="TIGR04183">
    <property type="entry name" value="Por_Secre_tail"/>
    <property type="match status" value="1"/>
</dbReference>
<name>A0ABR6DQ36_9FLAO</name>
<dbReference type="InterPro" id="IPR011628">
    <property type="entry name" value="Cleaved_adhesin"/>
</dbReference>
<evidence type="ECO:0000259" key="3">
    <source>
        <dbReference type="Pfam" id="PF07675"/>
    </source>
</evidence>
<feature type="signal peptide" evidence="2">
    <location>
        <begin position="1"/>
        <end position="18"/>
    </location>
</feature>
<dbReference type="InterPro" id="IPR026444">
    <property type="entry name" value="Secre_tail"/>
</dbReference>
<evidence type="ECO:0000313" key="5">
    <source>
        <dbReference type="EMBL" id="MBA9073802.1"/>
    </source>
</evidence>
<evidence type="ECO:0000259" key="4">
    <source>
        <dbReference type="Pfam" id="PF18962"/>
    </source>
</evidence>
<accession>A0ABR6DQ36</accession>
<dbReference type="RefSeq" id="WP_182493440.1">
    <property type="nucleotide sequence ID" value="NZ_JACJIS010000001.1"/>
</dbReference>
<proteinExistence type="predicted"/>
<dbReference type="NCBIfam" id="NF038128">
    <property type="entry name" value="choice_anch_J"/>
    <property type="match status" value="1"/>
</dbReference>
<gene>
    <name evidence="5" type="ORF">GGR22_001928</name>
</gene>
<organism evidence="5 6">
    <name type="scientific">Flavobacterium gossypii</name>
    <dbReference type="NCBI Taxonomy" id="1646119"/>
    <lineage>
        <taxon>Bacteria</taxon>
        <taxon>Pseudomonadati</taxon>
        <taxon>Bacteroidota</taxon>
        <taxon>Flavobacteriia</taxon>
        <taxon>Flavobacteriales</taxon>
        <taxon>Flavobacteriaceae</taxon>
        <taxon>Flavobacterium</taxon>
    </lineage>
</organism>
<keyword evidence="1 2" id="KW-0732">Signal</keyword>
<evidence type="ECO:0008006" key="7">
    <source>
        <dbReference type="Google" id="ProtNLM"/>
    </source>
</evidence>
<feature type="chain" id="PRO_5046973153" description="T9SS type A sorting domain-containing protein" evidence="2">
    <location>
        <begin position="19"/>
        <end position="302"/>
    </location>
</feature>
<dbReference type="EMBL" id="JACJIS010000001">
    <property type="protein sequence ID" value="MBA9073802.1"/>
    <property type="molecule type" value="Genomic_DNA"/>
</dbReference>
<evidence type="ECO:0000256" key="1">
    <source>
        <dbReference type="ARBA" id="ARBA00022729"/>
    </source>
</evidence>
<evidence type="ECO:0000313" key="6">
    <source>
        <dbReference type="Proteomes" id="UP000555003"/>
    </source>
</evidence>
<sequence>MKKTLLCFLFLSSMGLSAQITLFEDGFETYPNFVIENIGSWTLTDVDGGETWGIDVGDEEDPIPVEFENSGYTGAFIVFNSLVTDPLVGTAWAAHTGDKVIACFNSMPPIAPNNDWLISPRIQLGATGNSLTFWAKSAASAYPNERFKIGISTTGTAVANFTVISTGAYIQTTAAWTQYTYNLDAYAGQNVYISLNCISNDQFALLIDDYKVTAATLSTNDFFATIFSVYPNPSTGLVNLASKNNTAINTIQITDLNGRVVRNINTNGVSETQINISDLTAGMYFLNVQTDSGSGTTKIIRS</sequence>
<dbReference type="Pfam" id="PF18962">
    <property type="entry name" value="Por_Secre_tail"/>
    <property type="match status" value="1"/>
</dbReference>
<feature type="domain" description="Cleaved adhesin" evidence="3">
    <location>
        <begin position="92"/>
        <end position="193"/>
    </location>
</feature>
<keyword evidence="6" id="KW-1185">Reference proteome</keyword>